<evidence type="ECO:0000313" key="1">
    <source>
        <dbReference type="EMBL" id="GCB73578.1"/>
    </source>
</evidence>
<proteinExistence type="predicted"/>
<dbReference type="EMBL" id="BFAA01000678">
    <property type="protein sequence ID" value="GCB73578.1"/>
    <property type="molecule type" value="Genomic_DNA"/>
</dbReference>
<name>A0A401PKG6_SCYTO</name>
<protein>
    <submittedName>
        <fullName evidence="1">Uncharacterized protein</fullName>
    </submittedName>
</protein>
<sequence>MLISCNSNKLIIHYQVIGVIESNARFKEHVRTSEAKKNTPGSDGDNFRSLETLKCIAFERSDYFQVSRGCDVSEEEDA</sequence>
<comment type="caution">
    <text evidence="1">The sequence shown here is derived from an EMBL/GenBank/DDBJ whole genome shotgun (WGS) entry which is preliminary data.</text>
</comment>
<dbReference type="AlphaFoldDB" id="A0A401PKG6"/>
<accession>A0A401PKG6</accession>
<dbReference type="Proteomes" id="UP000288216">
    <property type="component" value="Unassembled WGS sequence"/>
</dbReference>
<gene>
    <name evidence="1" type="ORF">scyTo_0002658</name>
</gene>
<organism evidence="1 2">
    <name type="scientific">Scyliorhinus torazame</name>
    <name type="common">Cloudy catshark</name>
    <name type="synonym">Catulus torazame</name>
    <dbReference type="NCBI Taxonomy" id="75743"/>
    <lineage>
        <taxon>Eukaryota</taxon>
        <taxon>Metazoa</taxon>
        <taxon>Chordata</taxon>
        <taxon>Craniata</taxon>
        <taxon>Vertebrata</taxon>
        <taxon>Chondrichthyes</taxon>
        <taxon>Elasmobranchii</taxon>
        <taxon>Galeomorphii</taxon>
        <taxon>Galeoidea</taxon>
        <taxon>Carcharhiniformes</taxon>
        <taxon>Scyliorhinidae</taxon>
        <taxon>Scyliorhinus</taxon>
    </lineage>
</organism>
<keyword evidence="2" id="KW-1185">Reference proteome</keyword>
<reference evidence="1 2" key="1">
    <citation type="journal article" date="2018" name="Nat. Ecol. Evol.">
        <title>Shark genomes provide insights into elasmobranch evolution and the origin of vertebrates.</title>
        <authorList>
            <person name="Hara Y"/>
            <person name="Yamaguchi K"/>
            <person name="Onimaru K"/>
            <person name="Kadota M"/>
            <person name="Koyanagi M"/>
            <person name="Keeley SD"/>
            <person name="Tatsumi K"/>
            <person name="Tanaka K"/>
            <person name="Motone F"/>
            <person name="Kageyama Y"/>
            <person name="Nozu R"/>
            <person name="Adachi N"/>
            <person name="Nishimura O"/>
            <person name="Nakagawa R"/>
            <person name="Tanegashima C"/>
            <person name="Kiyatake I"/>
            <person name="Matsumoto R"/>
            <person name="Murakumo K"/>
            <person name="Nishida K"/>
            <person name="Terakita A"/>
            <person name="Kuratani S"/>
            <person name="Sato K"/>
            <person name="Hyodo S Kuraku.S."/>
        </authorList>
    </citation>
    <scope>NUCLEOTIDE SEQUENCE [LARGE SCALE GENOMIC DNA]</scope>
</reference>
<evidence type="ECO:0000313" key="2">
    <source>
        <dbReference type="Proteomes" id="UP000288216"/>
    </source>
</evidence>